<dbReference type="InterPro" id="IPR003613">
    <property type="entry name" value="Ubox_domain"/>
</dbReference>
<feature type="region of interest" description="Disordered" evidence="3">
    <location>
        <begin position="1846"/>
        <end position="1917"/>
    </location>
</feature>
<reference evidence="6 7" key="1">
    <citation type="journal article" date="2018" name="Plant J.">
        <title>Genome sequences of Chlorella sorokiniana UTEX 1602 and Micractinium conductrix SAG 241.80: implications to maltose excretion by a green alga.</title>
        <authorList>
            <person name="Arriola M.B."/>
            <person name="Velmurugan N."/>
            <person name="Zhang Y."/>
            <person name="Plunkett M.H."/>
            <person name="Hondzo H."/>
            <person name="Barney B.M."/>
        </authorList>
    </citation>
    <scope>NUCLEOTIDE SEQUENCE [LARGE SCALE GENOMIC DNA]</scope>
    <source>
        <strain evidence="6 7">SAG 241.80</strain>
    </source>
</reference>
<feature type="compositionally biased region" description="Basic and acidic residues" evidence="3">
    <location>
        <begin position="1425"/>
        <end position="1436"/>
    </location>
</feature>
<feature type="region of interest" description="Disordered" evidence="3">
    <location>
        <begin position="909"/>
        <end position="992"/>
    </location>
</feature>
<evidence type="ECO:0000256" key="2">
    <source>
        <dbReference type="SAM" id="Coils"/>
    </source>
</evidence>
<accession>A0A2P6V217</accession>
<proteinExistence type="predicted"/>
<dbReference type="GO" id="GO:0003723">
    <property type="term" value="F:RNA binding"/>
    <property type="evidence" value="ECO:0007669"/>
    <property type="project" value="UniProtKB-UniRule"/>
</dbReference>
<dbReference type="CDD" id="cd00590">
    <property type="entry name" value="RRM_SF"/>
    <property type="match status" value="2"/>
</dbReference>
<feature type="compositionally biased region" description="Low complexity" evidence="3">
    <location>
        <begin position="1129"/>
        <end position="1147"/>
    </location>
</feature>
<dbReference type="InterPro" id="IPR035979">
    <property type="entry name" value="RBD_domain_sf"/>
</dbReference>
<dbReference type="InterPro" id="IPR036770">
    <property type="entry name" value="Ankyrin_rpt-contain_sf"/>
</dbReference>
<keyword evidence="1" id="KW-0694">RNA-binding</keyword>
<sequence>MFALGVGGPTSDRWSAPVFVKVSGVEFGLVAGMDRAETLVGVLSDCALRSLIADGASFTMSSNWNFEITPLETDTTGGPNLSVMADVALQGTRITFDNHWNSKCYGTGVTPEQLLLGEIPAPPELTQMTDKLLAPDGGHHPATASLHVRRCAAATRRTLTWGPRRHRHGRMSVLPASGEPPLASRALLASAAAALCDSDPEVVARAGLTLGSELQLCPQCSSTTQDAALQAQLVSLAHAAVTAVQRHAGSTTVSAAAVQVLLRLSDCSLCGSQLSRDKQDELCAAGVVPAVVAALGTLCTMPAPPSAVAASTAAGSDGAEQQQPASQAPAISEGVQALQCMCAAHAGNLGQLAAAGGVQAVAAAISAASTEWPAEEQGLLLLAQLACREGATPAEQQAAAAAIWQSAQAQVERRLVEVGRAAVWAMSRVLQRLLPSSGAGAAGSSQHVAELLLQGTAVVLAMLQSCDKKDDSLMRHCLDFLAVAASAAAAQPAVAAALLSREAAAAVLVVAGQASGWHTQASALRALYHLCLAGGCGLTWQQLAAGAQPKAAELAAGAGAIAAAAFAVVAGAGSQAAAAPVKEAGPPARDALAVQLYGLAAVGALLAAVKARDGCAGALLAAQLQREQLAAAQDAVAAACSVLARSPDLLALLEQQPQEEEQGAPPVQLSLDSPRSSCHALAWKEPLAWQPAADAVRGVCALLRRAPEGLNTPDRDGFVLLHRLAAAGQTRCLQLLLVAAAASGGDGSAKGASGLDLLLRTRGGATALQLAKQQRHDGCVQLLEAATQAAAEARQAALLTELEEMEAEEAAKKGKKKKAVSRSISFTANQADERAQKLDGSHDADEEMLHAGSTAKAEAVAAARRWLEERLAAQREREEAYERALEARRQELAAQAAAVQVCAAPGVASRLPASSGGESAADENESQASSSSDGRDQPGTPDQQDEPAMPNAAAAAAAAAGAPLEHTSSGGSSSPEPQLPADEQLLAPQPPAASPFAADVAAAPAGTGGGLLQGVSFAGLTDAAVQAQAMLPSLDLLQQQASLSALTGSLARPGSAAGSLFEELTARGASSSLFGSPSFSCSLLDGTSSPHSSALPSPYYPSSAAGSPLLQTLAVGSPTAARPLSGHVSARGAASPPGSAAPHPSLANGAALPQPRAGLPPLPTGRQSALGGPTAGGPNADHLLSTHLADALFVGSPAPSPSSSLPAHHALSSPQQRQSLFAALAPAGCSGGGDADADSVHLLSSSLSCLEEASSRELLLSRHLSASGSGASSLGASASEAAMLAAAAAGMGLPPHSVLGSPGGGADSGSEGSQRMGDLNSDESLEPTRHLWIGNLGTRTPRTVLKGMFERFGIVDDVVTFPGRMYAFVNFRGTEEAMAATAALQDSIVPELTGDRHLLIKYRPAKKAAIHLRALGLVDEDGSPTEDRLDLDRDGNSSEPSPRIWLGNIAPTATSKSLHAVLGRFGPLTDAAVFPARIGPLGYAFVKFERLEDATRAFEALNNTVVPPLSGSKQLKMRYKPANDGPAVRSGDDPSDPGKAIMVPSRHLWLGNITQKPTDEQVLEVFASFGKVDSVRVFPVKAYAFVNYADIGSAIKAMQSVDGLAIPQLTGVKPLVMRYQQESGGSATSTPKPSSLLPRVASEAAMSAALGLNQLVPSASLVSLLASAGSASLAPAAPPPGAVDPSDDSLVPVANLSNKLNPNNIHYDAELAERYRHMSRREKDLMWAADSLLHPADPAKGMLRSHSMGSFLSQAPQSAAAAAAAATAQAHAAMTVLLQQQQHQAGGGASLGGGSAAASSGLLSSQLLALQQLAPGMAPPAQPSQVPTGASASQLTAVLNNLTAMRRSGSMPTPGHSLQLHSAQSAPLPPMHPGLTSPHSHGMQPALAPAHSLPMPCTHHQHHHHQQSHHQHHHQQDYLHQLLLQQQAAQQAGVHAATPPLSPMDSFGSGAAGASTAAAVAAAAAAASPSRQIQHLSSLLASQSLGGGGGGSRSATPLLSTGGHHGASALLSPQSPSGLPTQSIAAALGQLGAPSGSPAPPSPAGVSLAGHAHAPTTPSLAGAPLLGTGSLPSQFFCPLSRLIMTDPVLAADGMTYERHAISEWLAFKDVSPTTHMPLPHKLLTPNSVLRSSLIDILRQHC</sequence>
<feature type="region of interest" description="Disordered" evidence="3">
    <location>
        <begin position="1984"/>
        <end position="2051"/>
    </location>
</feature>
<dbReference type="OrthoDB" id="515436at2759"/>
<feature type="region of interest" description="Disordered" evidence="3">
    <location>
        <begin position="1422"/>
        <end position="1442"/>
    </location>
</feature>
<gene>
    <name evidence="6" type="ORF">C2E20_8239</name>
</gene>
<keyword evidence="2" id="KW-0175">Coiled coil</keyword>
<feature type="domain" description="RRM" evidence="4">
    <location>
        <begin position="1546"/>
        <end position="1622"/>
    </location>
</feature>
<organism evidence="6 7">
    <name type="scientific">Micractinium conductrix</name>
    <dbReference type="NCBI Taxonomy" id="554055"/>
    <lineage>
        <taxon>Eukaryota</taxon>
        <taxon>Viridiplantae</taxon>
        <taxon>Chlorophyta</taxon>
        <taxon>core chlorophytes</taxon>
        <taxon>Trebouxiophyceae</taxon>
        <taxon>Chlorellales</taxon>
        <taxon>Chlorellaceae</taxon>
        <taxon>Chlorella clade</taxon>
        <taxon>Micractinium</taxon>
    </lineage>
</organism>
<dbReference type="EMBL" id="LHPF02000041">
    <property type="protein sequence ID" value="PSC68138.1"/>
    <property type="molecule type" value="Genomic_DNA"/>
</dbReference>
<dbReference type="Gene3D" id="1.25.40.20">
    <property type="entry name" value="Ankyrin repeat-containing domain"/>
    <property type="match status" value="1"/>
</dbReference>
<dbReference type="InterPro" id="IPR007461">
    <property type="entry name" value="Ysc84_actin-binding"/>
</dbReference>
<feature type="domain" description="RRM" evidence="4">
    <location>
        <begin position="1442"/>
        <end position="1522"/>
    </location>
</feature>
<dbReference type="SMART" id="SM00504">
    <property type="entry name" value="Ubox"/>
    <property type="match status" value="1"/>
</dbReference>
<dbReference type="GO" id="GO:0004842">
    <property type="term" value="F:ubiquitin-protein transferase activity"/>
    <property type="evidence" value="ECO:0007669"/>
    <property type="project" value="InterPro"/>
</dbReference>
<protein>
    <submittedName>
        <fullName evidence="6">Flowering time control FPA</fullName>
    </submittedName>
</protein>
<dbReference type="SUPFAM" id="SSF48403">
    <property type="entry name" value="Ankyrin repeat"/>
    <property type="match status" value="1"/>
</dbReference>
<dbReference type="Pfam" id="PF04564">
    <property type="entry name" value="U-box"/>
    <property type="match status" value="1"/>
</dbReference>
<dbReference type="CDD" id="cd11524">
    <property type="entry name" value="SYLF"/>
    <property type="match status" value="1"/>
</dbReference>
<feature type="domain" description="RRM" evidence="4">
    <location>
        <begin position="1329"/>
        <end position="1405"/>
    </location>
</feature>
<feature type="region of interest" description="Disordered" evidence="3">
    <location>
        <begin position="309"/>
        <end position="328"/>
    </location>
</feature>
<comment type="caution">
    <text evidence="6">The sequence shown here is derived from an EMBL/GenBank/DDBJ whole genome shotgun (WGS) entry which is preliminary data.</text>
</comment>
<feature type="compositionally biased region" description="Low complexity" evidence="3">
    <location>
        <begin position="952"/>
        <end position="962"/>
    </location>
</feature>
<dbReference type="PANTHER" id="PTHR47678">
    <property type="entry name" value="TETRATRICOPEPTIDE REPEAT PROTEIN 31"/>
    <property type="match status" value="1"/>
</dbReference>
<feature type="region of interest" description="Disordered" evidence="3">
    <location>
        <begin position="1296"/>
        <end position="1324"/>
    </location>
</feature>
<feature type="compositionally biased region" description="Basic residues" evidence="3">
    <location>
        <begin position="1899"/>
        <end position="1913"/>
    </location>
</feature>
<dbReference type="Gene3D" id="3.30.70.330">
    <property type="match status" value="3"/>
</dbReference>
<keyword evidence="7" id="KW-1185">Reference proteome</keyword>
<feature type="domain" description="U-box" evidence="5">
    <location>
        <begin position="2070"/>
        <end position="2141"/>
    </location>
</feature>
<dbReference type="SUPFAM" id="SSF57850">
    <property type="entry name" value="RING/U-box"/>
    <property type="match status" value="1"/>
</dbReference>
<evidence type="ECO:0000259" key="5">
    <source>
        <dbReference type="PROSITE" id="PS51698"/>
    </source>
</evidence>
<evidence type="ECO:0000256" key="1">
    <source>
        <dbReference type="PROSITE-ProRule" id="PRU00176"/>
    </source>
</evidence>
<feature type="region of interest" description="Disordered" evidence="3">
    <location>
        <begin position="1930"/>
        <end position="1951"/>
    </location>
</feature>
<evidence type="ECO:0000259" key="4">
    <source>
        <dbReference type="PROSITE" id="PS50102"/>
    </source>
</evidence>
<dbReference type="Gene3D" id="3.30.40.10">
    <property type="entry name" value="Zinc/RING finger domain, C3HC4 (zinc finger)"/>
    <property type="match status" value="1"/>
</dbReference>
<dbReference type="SMART" id="SM00360">
    <property type="entry name" value="RRM"/>
    <property type="match status" value="3"/>
</dbReference>
<feature type="compositionally biased region" description="Polar residues" evidence="3">
    <location>
        <begin position="966"/>
        <end position="976"/>
    </location>
</feature>
<dbReference type="Pfam" id="PF00076">
    <property type="entry name" value="RRM_1"/>
    <property type="match status" value="3"/>
</dbReference>
<dbReference type="UniPathway" id="UPA00143"/>
<dbReference type="Pfam" id="PF04366">
    <property type="entry name" value="Ysc84"/>
    <property type="match status" value="1"/>
</dbReference>
<evidence type="ECO:0000256" key="3">
    <source>
        <dbReference type="SAM" id="MobiDB-lite"/>
    </source>
</evidence>
<dbReference type="InterPro" id="IPR013083">
    <property type="entry name" value="Znf_RING/FYVE/PHD"/>
</dbReference>
<feature type="region of interest" description="Disordered" evidence="3">
    <location>
        <begin position="1120"/>
        <end position="1182"/>
    </location>
</feature>
<dbReference type="InterPro" id="IPR012677">
    <property type="entry name" value="Nucleotide-bd_a/b_plait_sf"/>
</dbReference>
<evidence type="ECO:0000313" key="7">
    <source>
        <dbReference type="Proteomes" id="UP000239649"/>
    </source>
</evidence>
<name>A0A2P6V217_9CHLO</name>
<dbReference type="CDD" id="cd16655">
    <property type="entry name" value="RING-Ubox_WDSUB1-like"/>
    <property type="match status" value="1"/>
</dbReference>
<dbReference type="PROSITE" id="PS50102">
    <property type="entry name" value="RRM"/>
    <property type="match status" value="3"/>
</dbReference>
<dbReference type="STRING" id="554055.A0A2P6V217"/>
<evidence type="ECO:0000313" key="6">
    <source>
        <dbReference type="EMBL" id="PSC68138.1"/>
    </source>
</evidence>
<dbReference type="PROSITE" id="PS51698">
    <property type="entry name" value="U_BOX"/>
    <property type="match status" value="1"/>
</dbReference>
<dbReference type="GO" id="GO:0016567">
    <property type="term" value="P:protein ubiquitination"/>
    <property type="evidence" value="ECO:0007669"/>
    <property type="project" value="UniProtKB-UniPathway"/>
</dbReference>
<feature type="compositionally biased region" description="Polar residues" evidence="3">
    <location>
        <begin position="2011"/>
        <end position="2024"/>
    </location>
</feature>
<dbReference type="SUPFAM" id="SSF54928">
    <property type="entry name" value="RNA-binding domain, RBD"/>
    <property type="match status" value="2"/>
</dbReference>
<dbReference type="InterPro" id="IPR000504">
    <property type="entry name" value="RRM_dom"/>
</dbReference>
<feature type="coiled-coil region" evidence="2">
    <location>
        <begin position="863"/>
        <end position="891"/>
    </location>
</feature>
<dbReference type="Proteomes" id="UP000239649">
    <property type="component" value="Unassembled WGS sequence"/>
</dbReference>
<dbReference type="PANTHER" id="PTHR47678:SF1">
    <property type="entry name" value="TETRATRICOPEPTIDE REPEAT PROTEIN 31"/>
    <property type="match status" value="1"/>
</dbReference>